<proteinExistence type="inferred from homology"/>
<dbReference type="SUPFAM" id="SSF52317">
    <property type="entry name" value="Class I glutamine amidotransferase-like"/>
    <property type="match status" value="1"/>
</dbReference>
<dbReference type="AlphaFoldDB" id="A0A2V5IKT7"/>
<reference evidence="3 4" key="1">
    <citation type="submission" date="2018-05" db="EMBL/GenBank/DDBJ databases">
        <title>Genetic diversity of glacier-inhabiting Cryobacterium bacteria in China and description of Cryobacterium mengkeensis sp. nov. and Arthrobacter glacialis sp. nov.</title>
        <authorList>
            <person name="Liu Q."/>
            <person name="Xin Y.-H."/>
        </authorList>
    </citation>
    <scope>NUCLEOTIDE SEQUENCE [LARGE SCALE GENOMIC DNA]</scope>
    <source>
        <strain evidence="3 4">B7</strain>
    </source>
</reference>
<name>A0A2V5IKT7_9MICC</name>
<feature type="domain" description="DJ-1/PfpI" evidence="2">
    <location>
        <begin position="1"/>
        <end position="162"/>
    </location>
</feature>
<dbReference type="InterPro" id="IPR006286">
    <property type="entry name" value="C56_PfpI-like"/>
</dbReference>
<dbReference type="RefSeq" id="WP_110486610.1">
    <property type="nucleotide sequence ID" value="NZ_QJVC01000025.1"/>
</dbReference>
<dbReference type="PANTHER" id="PTHR42733">
    <property type="entry name" value="DJ-1 PROTEIN"/>
    <property type="match status" value="1"/>
</dbReference>
<accession>A0A2V5IKT7</accession>
<gene>
    <name evidence="3" type="ORF">CVS30_16295</name>
</gene>
<evidence type="ECO:0000313" key="3">
    <source>
        <dbReference type="EMBL" id="PYI37278.1"/>
    </source>
</evidence>
<comment type="caution">
    <text evidence="3">The sequence shown here is derived from an EMBL/GenBank/DDBJ whole genome shotgun (WGS) entry which is preliminary data.</text>
</comment>
<dbReference type="OrthoDB" id="9792284at2"/>
<dbReference type="Pfam" id="PF01965">
    <property type="entry name" value="DJ-1_PfpI"/>
    <property type="match status" value="1"/>
</dbReference>
<organism evidence="3 4">
    <name type="scientific">Arthrobacter psychrolactophilus</name>
    <dbReference type="NCBI Taxonomy" id="92442"/>
    <lineage>
        <taxon>Bacteria</taxon>
        <taxon>Bacillati</taxon>
        <taxon>Actinomycetota</taxon>
        <taxon>Actinomycetes</taxon>
        <taxon>Micrococcales</taxon>
        <taxon>Micrococcaceae</taxon>
        <taxon>Arthrobacter</taxon>
    </lineage>
</organism>
<dbReference type="GO" id="GO:0008233">
    <property type="term" value="F:peptidase activity"/>
    <property type="evidence" value="ECO:0007669"/>
    <property type="project" value="UniProtKB-KW"/>
</dbReference>
<sequence>MEEVESVKPWQAVQEACGIPVLLSTEEGTVQAFNSDTEPGSKFAVDARVQASDTAHFDRLVLPGGTTNPDKLRLDRGAMDFVRSYVAAHKPVAAICHGPWSLVEADVVRGKTLTSWPSLQTDIRNAGGHWVDEPVQRCGLKGWMLVTSRKPDDLNAFTAAMLDIFAP</sequence>
<keyword evidence="3" id="KW-0645">Protease</keyword>
<keyword evidence="3" id="KW-0378">Hydrolase</keyword>
<protein>
    <submittedName>
        <fullName evidence="3">Protease</fullName>
    </submittedName>
</protein>
<dbReference type="InterPro" id="IPR029062">
    <property type="entry name" value="Class_I_gatase-like"/>
</dbReference>
<dbReference type="InterPro" id="IPR002818">
    <property type="entry name" value="DJ-1/PfpI"/>
</dbReference>
<keyword evidence="4" id="KW-1185">Reference proteome</keyword>
<evidence type="ECO:0000313" key="4">
    <source>
        <dbReference type="Proteomes" id="UP000247980"/>
    </source>
</evidence>
<dbReference type="EMBL" id="QJVC01000025">
    <property type="protein sequence ID" value="PYI37278.1"/>
    <property type="molecule type" value="Genomic_DNA"/>
</dbReference>
<evidence type="ECO:0000256" key="1">
    <source>
        <dbReference type="ARBA" id="ARBA00008542"/>
    </source>
</evidence>
<dbReference type="Proteomes" id="UP000247980">
    <property type="component" value="Unassembled WGS sequence"/>
</dbReference>
<dbReference type="Gene3D" id="3.40.50.880">
    <property type="match status" value="1"/>
</dbReference>
<dbReference type="PROSITE" id="PS51276">
    <property type="entry name" value="PEPTIDASE_C56_PFPI"/>
    <property type="match status" value="1"/>
</dbReference>
<comment type="similarity">
    <text evidence="1">Belongs to the peptidase C56 family.</text>
</comment>
<dbReference type="CDD" id="cd03134">
    <property type="entry name" value="GATase1_PfpI_like"/>
    <property type="match status" value="1"/>
</dbReference>
<evidence type="ECO:0000259" key="2">
    <source>
        <dbReference type="Pfam" id="PF01965"/>
    </source>
</evidence>
<dbReference type="GO" id="GO:0006508">
    <property type="term" value="P:proteolysis"/>
    <property type="evidence" value="ECO:0007669"/>
    <property type="project" value="UniProtKB-KW"/>
</dbReference>
<dbReference type="PANTHER" id="PTHR42733:SF12">
    <property type="entry name" value="PROTEINASE"/>
    <property type="match status" value="1"/>
</dbReference>